<dbReference type="InterPro" id="IPR036901">
    <property type="entry name" value="Asp/Orn_carbamoylTrfase_sf"/>
</dbReference>
<feature type="domain" description="Aspartate/ornithine carbamoyltransferase Asp/Orn-binding" evidence="3">
    <location>
        <begin position="3"/>
        <end position="96"/>
    </location>
</feature>
<keyword evidence="5" id="KW-1185">Reference proteome</keyword>
<proteinExistence type="inferred from homology"/>
<dbReference type="GO" id="GO:0016597">
    <property type="term" value="F:amino acid binding"/>
    <property type="evidence" value="ECO:0007669"/>
    <property type="project" value="InterPro"/>
</dbReference>
<comment type="caution">
    <text evidence="4">The sequence shown here is derived from an EMBL/GenBank/DDBJ whole genome shotgun (WGS) entry which is preliminary data.</text>
</comment>
<dbReference type="InterPro" id="IPR006131">
    <property type="entry name" value="Asp_carbamoyltransf_Asp/Orn-bd"/>
</dbReference>
<dbReference type="GO" id="GO:0042450">
    <property type="term" value="P:L-arginine biosynthetic process via ornithine"/>
    <property type="evidence" value="ECO:0007669"/>
    <property type="project" value="TreeGrafter"/>
</dbReference>
<dbReference type="PANTHER" id="PTHR45753:SF3">
    <property type="entry name" value="ORNITHINE TRANSCARBAMYLASE, MITOCHONDRIAL"/>
    <property type="match status" value="1"/>
</dbReference>
<organism evidence="4 5">
    <name type="scientific">Solirubrobacter ginsenosidimutans</name>
    <dbReference type="NCBI Taxonomy" id="490573"/>
    <lineage>
        <taxon>Bacteria</taxon>
        <taxon>Bacillati</taxon>
        <taxon>Actinomycetota</taxon>
        <taxon>Thermoleophilia</taxon>
        <taxon>Solirubrobacterales</taxon>
        <taxon>Solirubrobacteraceae</taxon>
        <taxon>Solirubrobacter</taxon>
    </lineage>
</organism>
<evidence type="ECO:0000256" key="1">
    <source>
        <dbReference type="ARBA" id="ARBA00022679"/>
    </source>
</evidence>
<dbReference type="Proteomes" id="UP001149140">
    <property type="component" value="Unassembled WGS sequence"/>
</dbReference>
<dbReference type="GO" id="GO:0019240">
    <property type="term" value="P:citrulline biosynthetic process"/>
    <property type="evidence" value="ECO:0007669"/>
    <property type="project" value="TreeGrafter"/>
</dbReference>
<dbReference type="Pfam" id="PF00185">
    <property type="entry name" value="OTCace"/>
    <property type="match status" value="1"/>
</dbReference>
<dbReference type="InterPro" id="IPR006130">
    <property type="entry name" value="Asp/Orn_carbamoylTrfase"/>
</dbReference>
<dbReference type="PANTHER" id="PTHR45753">
    <property type="entry name" value="ORNITHINE CARBAMOYLTRANSFERASE, MITOCHONDRIAL"/>
    <property type="match status" value="1"/>
</dbReference>
<dbReference type="RefSeq" id="WP_270040927.1">
    <property type="nucleotide sequence ID" value="NZ_JAPDOD010000013.1"/>
</dbReference>
<reference evidence="4" key="1">
    <citation type="submission" date="2022-10" db="EMBL/GenBank/DDBJ databases">
        <title>The WGS of Solirubrobacter ginsenosidimutans DSM 21036.</title>
        <authorList>
            <person name="Jiang Z."/>
        </authorList>
    </citation>
    <scope>NUCLEOTIDE SEQUENCE</scope>
    <source>
        <strain evidence="4">DSM 21036</strain>
    </source>
</reference>
<keyword evidence="1 2" id="KW-0808">Transferase</keyword>
<dbReference type="AlphaFoldDB" id="A0A9X3MYE0"/>
<comment type="similarity">
    <text evidence="2">Belongs to the aspartate/ornithine carbamoyltransferase superfamily.</text>
</comment>
<dbReference type="PRINTS" id="PR00100">
    <property type="entry name" value="AOTCASE"/>
</dbReference>
<dbReference type="EMBL" id="JAPDOD010000013">
    <property type="protein sequence ID" value="MDA0161708.1"/>
    <property type="molecule type" value="Genomic_DNA"/>
</dbReference>
<evidence type="ECO:0000313" key="4">
    <source>
        <dbReference type="EMBL" id="MDA0161708.1"/>
    </source>
</evidence>
<protein>
    <recommendedName>
        <fullName evidence="3">Aspartate/ornithine carbamoyltransferase Asp/Orn-binding domain-containing protein</fullName>
    </recommendedName>
</protein>
<dbReference type="Gene3D" id="3.40.50.1370">
    <property type="entry name" value="Aspartate/ornithine carbamoyltransferase"/>
    <property type="match status" value="1"/>
</dbReference>
<accession>A0A9X3MYE0</accession>
<evidence type="ECO:0000259" key="3">
    <source>
        <dbReference type="Pfam" id="PF00185"/>
    </source>
</evidence>
<dbReference type="SUPFAM" id="SSF53671">
    <property type="entry name" value="Aspartate/ornithine carbamoyltransferase"/>
    <property type="match status" value="1"/>
</dbReference>
<gene>
    <name evidence="4" type="ORF">OM076_15630</name>
</gene>
<evidence type="ECO:0000256" key="2">
    <source>
        <dbReference type="RuleBase" id="RU003634"/>
    </source>
</evidence>
<dbReference type="GO" id="GO:0004585">
    <property type="term" value="F:ornithine carbamoyltransferase activity"/>
    <property type="evidence" value="ECO:0007669"/>
    <property type="project" value="TreeGrafter"/>
</dbReference>
<name>A0A9X3MYE0_9ACTN</name>
<sequence length="104" mass="11186">MLETPEEAVAGAHAIYTDVWVSMGKEAGGEHHRAQLEGYRVTPALMALARHDAVFLHCLPAHRGEEVDSAVIDGSASLVWTQAANRLPAEQALLSALITGDWEV</sequence>
<evidence type="ECO:0000313" key="5">
    <source>
        <dbReference type="Proteomes" id="UP001149140"/>
    </source>
</evidence>